<evidence type="ECO:0000313" key="3">
    <source>
        <dbReference type="Proteomes" id="UP000660265"/>
    </source>
</evidence>
<comment type="caution">
    <text evidence="2">The sequence shown here is derived from an EMBL/GenBank/DDBJ whole genome shotgun (WGS) entry which is preliminary data.</text>
</comment>
<dbReference type="Gene3D" id="1.10.510.10">
    <property type="entry name" value="Transferase(Phosphotransferase) domain 1"/>
    <property type="match status" value="1"/>
</dbReference>
<protein>
    <recommendedName>
        <fullName evidence="4">Protein kinase domain-containing protein</fullName>
    </recommendedName>
</protein>
<dbReference type="InterPro" id="IPR011009">
    <property type="entry name" value="Kinase-like_dom_sf"/>
</dbReference>
<evidence type="ECO:0000313" key="2">
    <source>
        <dbReference type="EMBL" id="GGK16364.1"/>
    </source>
</evidence>
<accession>A0ABQ2EM88</accession>
<gene>
    <name evidence="2" type="ORF">GCM10011583_55340</name>
</gene>
<dbReference type="SUPFAM" id="SSF56112">
    <property type="entry name" value="Protein kinase-like (PK-like)"/>
    <property type="match status" value="1"/>
</dbReference>
<name>A0ABQ2EM88_9ACTN</name>
<keyword evidence="3" id="KW-1185">Reference proteome</keyword>
<feature type="region of interest" description="Disordered" evidence="1">
    <location>
        <begin position="336"/>
        <end position="356"/>
    </location>
</feature>
<sequence length="499" mass="53885">MRHVIGGTGRRYSVEDTELNSGGQAKLYRCRDDKGLIRVYKQYLRPLHDTGDIAQLVRVQRMGHGIVAHAEGARSLGGTAPSSVNWPIDLIRPGHEVDGVVLPLIPADFMRDGKRPRTLDFLSLARANPPRAAVRVGVLVRVCDIFAYLESERLLHGDVSAKNVVWRPSPPHAYLIDSDGMRSFSPAPTKGVCTPGWEDPRLQAKALAAHDRYSDRYALALALYKCLFLNPGGPCFVNGSWSGVSGIPRALDPRLRRLFARALDEPLATVERPTAVEWRQVLTSVFLDSGNNYRRAPLDVLEAHAKQYRDAHARQGRAAGTATAGRAPALVAAARPAPAPTSAPAPAPRVPARARTTRKPARRLLGVLAFLALAAAALAVQHELDGRSPAQQPSAGTPCPAEIAARIPDGSGAVMLNHYVTDLHDITLCRAADNTVYYHGGLLDRPDAGTITIPATETSTGYRAPTGDYLYEIDGSRVLVTLPSGTTKSYRLTDVTDQG</sequence>
<dbReference type="EMBL" id="BMMV01000021">
    <property type="protein sequence ID" value="GGK16364.1"/>
    <property type="molecule type" value="Genomic_DNA"/>
</dbReference>
<dbReference type="RefSeq" id="WP_189110285.1">
    <property type="nucleotide sequence ID" value="NZ_BMMV01000021.1"/>
</dbReference>
<evidence type="ECO:0000256" key="1">
    <source>
        <dbReference type="SAM" id="MobiDB-lite"/>
    </source>
</evidence>
<evidence type="ECO:0008006" key="4">
    <source>
        <dbReference type="Google" id="ProtNLM"/>
    </source>
</evidence>
<proteinExistence type="predicted"/>
<reference evidence="3" key="1">
    <citation type="journal article" date="2019" name="Int. J. Syst. Evol. Microbiol.">
        <title>The Global Catalogue of Microorganisms (GCM) 10K type strain sequencing project: providing services to taxonomists for standard genome sequencing and annotation.</title>
        <authorList>
            <consortium name="The Broad Institute Genomics Platform"/>
            <consortium name="The Broad Institute Genome Sequencing Center for Infectious Disease"/>
            <person name="Wu L."/>
            <person name="Ma J."/>
        </authorList>
    </citation>
    <scope>NUCLEOTIDE SEQUENCE [LARGE SCALE GENOMIC DNA]</scope>
    <source>
        <strain evidence="3">CGMCC 4.7275</strain>
    </source>
</reference>
<organism evidence="2 3">
    <name type="scientific">Streptomyces camponoticapitis</name>
    <dbReference type="NCBI Taxonomy" id="1616125"/>
    <lineage>
        <taxon>Bacteria</taxon>
        <taxon>Bacillati</taxon>
        <taxon>Actinomycetota</taxon>
        <taxon>Actinomycetes</taxon>
        <taxon>Kitasatosporales</taxon>
        <taxon>Streptomycetaceae</taxon>
        <taxon>Streptomyces</taxon>
    </lineage>
</organism>
<dbReference type="Proteomes" id="UP000660265">
    <property type="component" value="Unassembled WGS sequence"/>
</dbReference>
<feature type="compositionally biased region" description="Pro residues" evidence="1">
    <location>
        <begin position="337"/>
        <end position="349"/>
    </location>
</feature>